<accession>A0A174GNG7</accession>
<reference evidence="1 2" key="1">
    <citation type="submission" date="2015-09" db="EMBL/GenBank/DDBJ databases">
        <authorList>
            <consortium name="Pathogen Informatics"/>
        </authorList>
    </citation>
    <scope>NUCLEOTIDE SEQUENCE [LARGE SCALE GENOMIC DNA]</scope>
    <source>
        <strain evidence="1 2">2789STDY5834876</strain>
    </source>
</reference>
<gene>
    <name evidence="1" type="ORF">ERS852491_02784</name>
</gene>
<dbReference type="OrthoDB" id="1929810at2"/>
<dbReference type="STRING" id="39482.ERS852491_02784"/>
<proteinExistence type="predicted"/>
<dbReference type="EMBL" id="CYZU01000025">
    <property type="protein sequence ID" value="CUO62718.1"/>
    <property type="molecule type" value="Genomic_DNA"/>
</dbReference>
<evidence type="ECO:0000313" key="2">
    <source>
        <dbReference type="Proteomes" id="UP000095544"/>
    </source>
</evidence>
<dbReference type="PANTHER" id="PTHR43649">
    <property type="entry name" value="ARABINOSE-BINDING PROTEIN-RELATED"/>
    <property type="match status" value="1"/>
</dbReference>
<dbReference type="Gene3D" id="3.40.190.10">
    <property type="entry name" value="Periplasmic binding protein-like II"/>
    <property type="match status" value="1"/>
</dbReference>
<name>A0A174GNG7_9FIRM</name>
<dbReference type="PANTHER" id="PTHR43649:SF12">
    <property type="entry name" value="DIACETYLCHITOBIOSE BINDING PROTEIN DASA"/>
    <property type="match status" value="1"/>
</dbReference>
<dbReference type="PROSITE" id="PS51257">
    <property type="entry name" value="PROKAR_LIPOPROTEIN"/>
    <property type="match status" value="1"/>
</dbReference>
<organism evidence="1 2">
    <name type="scientific">Faecalicatena contorta</name>
    <dbReference type="NCBI Taxonomy" id="39482"/>
    <lineage>
        <taxon>Bacteria</taxon>
        <taxon>Bacillati</taxon>
        <taxon>Bacillota</taxon>
        <taxon>Clostridia</taxon>
        <taxon>Lachnospirales</taxon>
        <taxon>Lachnospiraceae</taxon>
        <taxon>Faecalicatena</taxon>
    </lineage>
</organism>
<dbReference type="InterPro" id="IPR050490">
    <property type="entry name" value="Bact_solute-bd_prot1"/>
</dbReference>
<dbReference type="InterPro" id="IPR006059">
    <property type="entry name" value="SBP"/>
</dbReference>
<dbReference type="AlphaFoldDB" id="A0A174GNG7"/>
<dbReference type="Pfam" id="PF01547">
    <property type="entry name" value="SBP_bac_1"/>
    <property type="match status" value="1"/>
</dbReference>
<dbReference type="RefSeq" id="WP_055153698.1">
    <property type="nucleotide sequence ID" value="NZ_CYZU01000025.1"/>
</dbReference>
<protein>
    <submittedName>
        <fullName evidence="1">Maltose-binding periplasmic proteins/domains</fullName>
    </submittedName>
</protein>
<dbReference type="Proteomes" id="UP000095544">
    <property type="component" value="Unassembled WGS sequence"/>
</dbReference>
<evidence type="ECO:0000313" key="1">
    <source>
        <dbReference type="EMBL" id="CUO62718.1"/>
    </source>
</evidence>
<dbReference type="SUPFAM" id="SSF53850">
    <property type="entry name" value="Periplasmic binding protein-like II"/>
    <property type="match status" value="1"/>
</dbReference>
<sequence length="416" mass="47569">MKKNTRKQILGCSTAVIFMAALWIGGCGGSQKPEIEVALWNLNLHDGFYADYMEAVDRQVPDVKIHWVKGESALGYYQELAEEGNLPDIITARRFSMKGALELNPYLMKLTGSELTSSYYDIYLENYKTSEGEVFWLPMAGTVDGIIANRALFEEYQIPIPLDFEGFVFACQEFERYGIRAYSLDFSADYNSMHFLQGMGIESLCSVDGIAWRKEYEEGRTDQLDSAVWMPAFEKMEKLIRQGVLKPEMINYEDSFAYDDFAEGRQAMTNISSESISRLLPGMDLKILPYFGEKQNFLLTYPIFNVAVSKKVEESEKKEEAAWKVLSAMASEETQKLLNKHTDGLVPYQRDISFEYTGSMNMVQNYLETNSTYVRLATDEFFTASRDTVVKMLEEELPASIALDLMNENLRQLQEK</sequence>